<dbReference type="PANTHER" id="PTHR30046:SF0">
    <property type="entry name" value="FLAGELLAR M-RING PROTEIN"/>
    <property type="match status" value="1"/>
</dbReference>
<dbReference type="InterPro" id="IPR045851">
    <property type="entry name" value="AMP-bd_C_sf"/>
</dbReference>
<dbReference type="GeneID" id="301139631"/>
<dbReference type="InterPro" id="IPR006182">
    <property type="entry name" value="FliF_N_dom"/>
</dbReference>
<evidence type="ECO:0000256" key="9">
    <source>
        <dbReference type="PIRNR" id="PIRNR004862"/>
    </source>
</evidence>
<sequence>MNDKLVQLKNTLAQMWSNRSKLQKALIIGGGTLFITAIILVAVFAGKTKLVPLYKDLSPQETGQIKENLDARGVQSEIRNNGTAIHVPEEMVDTLKVELAAEGLPDSGAIDYSFFGEKSGFGMTDNEFDVIKLKATQTELANLMKGIEGVKDAKVMINMPKESVFVGEQTEGSSASVVLNLEHTSQLDQNKINALYHLVAKSVPNLSTDNIVIMDQNFNYYDLNKGGSSGTVASYSTQHEVKAQIERDLQREVQKMLGTMMGQDKVVVSVTTDIDFTQEQREEKLVTPINEETGEGIAVSVERITETYSGEGAPVGGVPGTAENDVTTYQAAGANGSGDYEKIEERVNNEVNRISKQIVESPYKVRDIGIQVMVEPPTADDPASLPQDRVNDIEQILSTIVRTSIDKTAAEELTDQAIQDKIVVSVQPFGSKEEAQSQETAVIPMWMYIVGGALLLIIIILVILLIRKKRNEEEVEEEEITIDEPIVLDDINEEIETEATVRKKQLEQMAKEKPEDFAKLLRSWISED</sequence>
<dbReference type="PANTHER" id="PTHR30046">
    <property type="entry name" value="FLAGELLAR M-RING PROTEIN"/>
    <property type="match status" value="1"/>
</dbReference>
<evidence type="ECO:0000256" key="7">
    <source>
        <dbReference type="ARBA" id="ARBA00023136"/>
    </source>
</evidence>
<keyword evidence="13" id="KW-0969">Cilium</keyword>
<dbReference type="InterPro" id="IPR013556">
    <property type="entry name" value="Flag_M-ring_C"/>
</dbReference>
<evidence type="ECO:0000256" key="3">
    <source>
        <dbReference type="ARBA" id="ARBA00007971"/>
    </source>
</evidence>
<reference evidence="13 14" key="1">
    <citation type="submission" date="2023-03" db="EMBL/GenBank/DDBJ databases">
        <title>Bacillus Genome Sequencing.</title>
        <authorList>
            <person name="Dunlap C."/>
        </authorList>
    </citation>
    <scope>NUCLEOTIDE SEQUENCE [LARGE SCALE GENOMIC DNA]</scope>
    <source>
        <strain evidence="13 14">NRS-1717</strain>
    </source>
</reference>
<feature type="domain" description="Flagellar M-ring N-terminal" evidence="11">
    <location>
        <begin position="47"/>
        <end position="220"/>
    </location>
</feature>
<proteinExistence type="inferred from homology"/>
<organism evidence="13 14">
    <name type="scientific">Metabacillus fastidiosus</name>
    <dbReference type="NCBI Taxonomy" id="1458"/>
    <lineage>
        <taxon>Bacteria</taxon>
        <taxon>Bacillati</taxon>
        <taxon>Bacillota</taxon>
        <taxon>Bacilli</taxon>
        <taxon>Bacillales</taxon>
        <taxon>Bacillaceae</taxon>
        <taxon>Metabacillus</taxon>
    </lineage>
</organism>
<comment type="subcellular location">
    <subcellularLocation>
        <location evidence="1 9">Bacterial flagellum basal body</location>
    </subcellularLocation>
    <subcellularLocation>
        <location evidence="2">Cell membrane</location>
        <topology evidence="2">Multi-pass membrane protein</topology>
    </subcellularLocation>
</comment>
<gene>
    <name evidence="13" type="primary">fliF</name>
    <name evidence="13" type="ORF">P9271_09430</name>
</gene>
<feature type="domain" description="Flagellar M-ring C-terminal" evidence="12">
    <location>
        <begin position="257"/>
        <end position="399"/>
    </location>
</feature>
<evidence type="ECO:0000256" key="5">
    <source>
        <dbReference type="ARBA" id="ARBA00022692"/>
    </source>
</evidence>
<dbReference type="PIRSF" id="PIRSF004862">
    <property type="entry name" value="FliF"/>
    <property type="match status" value="1"/>
</dbReference>
<dbReference type="RefSeq" id="WP_066225394.1">
    <property type="nucleotide sequence ID" value="NZ_JARTFQ010000006.1"/>
</dbReference>
<dbReference type="InterPro" id="IPR043427">
    <property type="entry name" value="YscJ/FliF"/>
</dbReference>
<feature type="transmembrane region" description="Helical" evidence="10">
    <location>
        <begin position="25"/>
        <end position="45"/>
    </location>
</feature>
<protein>
    <recommendedName>
        <fullName evidence="9">Flagellar M-ring protein</fullName>
    </recommendedName>
</protein>
<evidence type="ECO:0000259" key="11">
    <source>
        <dbReference type="Pfam" id="PF01514"/>
    </source>
</evidence>
<keyword evidence="5 10" id="KW-0812">Transmembrane</keyword>
<keyword evidence="8 9" id="KW-0975">Bacterial flagellum</keyword>
<dbReference type="Pfam" id="PF01514">
    <property type="entry name" value="YscJ_FliF"/>
    <property type="match status" value="1"/>
</dbReference>
<evidence type="ECO:0000256" key="4">
    <source>
        <dbReference type="ARBA" id="ARBA00022475"/>
    </source>
</evidence>
<comment type="similarity">
    <text evidence="3 9">Belongs to the FliF family.</text>
</comment>
<evidence type="ECO:0000313" key="14">
    <source>
        <dbReference type="Proteomes" id="UP001342826"/>
    </source>
</evidence>
<keyword evidence="13" id="KW-0966">Cell projection</keyword>
<dbReference type="PRINTS" id="PR01009">
    <property type="entry name" value="FLGMRINGFLIF"/>
</dbReference>
<dbReference type="NCBIfam" id="NF041738">
    <property type="entry name" value="GG_III-CTERM"/>
    <property type="match status" value="1"/>
</dbReference>
<dbReference type="NCBIfam" id="TIGR00206">
    <property type="entry name" value="fliF"/>
    <property type="match status" value="1"/>
</dbReference>
<evidence type="ECO:0000256" key="6">
    <source>
        <dbReference type="ARBA" id="ARBA00022989"/>
    </source>
</evidence>
<evidence type="ECO:0000256" key="1">
    <source>
        <dbReference type="ARBA" id="ARBA00004117"/>
    </source>
</evidence>
<dbReference type="Pfam" id="PF08345">
    <property type="entry name" value="YscJ_FliF_C"/>
    <property type="match status" value="1"/>
</dbReference>
<keyword evidence="4" id="KW-1003">Cell membrane</keyword>
<evidence type="ECO:0000256" key="8">
    <source>
        <dbReference type="ARBA" id="ARBA00023143"/>
    </source>
</evidence>
<dbReference type="Proteomes" id="UP001342826">
    <property type="component" value="Unassembled WGS sequence"/>
</dbReference>
<evidence type="ECO:0000256" key="10">
    <source>
        <dbReference type="SAM" id="Phobius"/>
    </source>
</evidence>
<dbReference type="EMBL" id="JARTFS010000006">
    <property type="protein sequence ID" value="MED4401534.1"/>
    <property type="molecule type" value="Genomic_DNA"/>
</dbReference>
<name>A0ABU6NWR3_9BACI</name>
<keyword evidence="14" id="KW-1185">Reference proteome</keyword>
<evidence type="ECO:0000313" key="13">
    <source>
        <dbReference type="EMBL" id="MED4401534.1"/>
    </source>
</evidence>
<accession>A0ABU6NWR3</accession>
<keyword evidence="7 10" id="KW-0472">Membrane</keyword>
<dbReference type="InterPro" id="IPR000067">
    <property type="entry name" value="FlgMring_FliF"/>
</dbReference>
<evidence type="ECO:0000256" key="2">
    <source>
        <dbReference type="ARBA" id="ARBA00004651"/>
    </source>
</evidence>
<evidence type="ECO:0000259" key="12">
    <source>
        <dbReference type="Pfam" id="PF08345"/>
    </source>
</evidence>
<dbReference type="Gene3D" id="3.30.300.30">
    <property type="match status" value="1"/>
</dbReference>
<keyword evidence="13" id="KW-0282">Flagellum</keyword>
<comment type="caution">
    <text evidence="13">The sequence shown here is derived from an EMBL/GenBank/DDBJ whole genome shotgun (WGS) entry which is preliminary data.</text>
</comment>
<feature type="transmembrane region" description="Helical" evidence="10">
    <location>
        <begin position="445"/>
        <end position="466"/>
    </location>
</feature>
<comment type="function">
    <text evidence="9">The M ring may be actively involved in energy transduction.</text>
</comment>
<keyword evidence="6 10" id="KW-1133">Transmembrane helix</keyword>